<dbReference type="GO" id="GO:0004519">
    <property type="term" value="F:endonuclease activity"/>
    <property type="evidence" value="ECO:0007669"/>
    <property type="project" value="UniProtKB-KW"/>
</dbReference>
<protein>
    <submittedName>
        <fullName evidence="10 11">Mitochondrial protein</fullName>
    </submittedName>
</protein>
<dbReference type="GO" id="GO:0003964">
    <property type="term" value="F:RNA-directed DNA polymerase activity"/>
    <property type="evidence" value="ECO:0007669"/>
    <property type="project" value="UniProtKB-KW"/>
</dbReference>
<dbReference type="PANTHER" id="PTHR33064:SF37">
    <property type="entry name" value="RIBONUCLEASE H"/>
    <property type="match status" value="1"/>
</dbReference>
<keyword evidence="2" id="KW-0808">Transferase</keyword>
<dbReference type="GO" id="GO:0006508">
    <property type="term" value="P:proteolysis"/>
    <property type="evidence" value="ECO:0007669"/>
    <property type="project" value="UniProtKB-KW"/>
</dbReference>
<dbReference type="PANTHER" id="PTHR33064">
    <property type="entry name" value="POL PROTEIN"/>
    <property type="match status" value="1"/>
</dbReference>
<evidence type="ECO:0000256" key="4">
    <source>
        <dbReference type="ARBA" id="ARBA00022722"/>
    </source>
</evidence>
<organism evidence="10 12">
    <name type="scientific">Cucumis melo var. makuwa</name>
    <name type="common">Oriental melon</name>
    <dbReference type="NCBI Taxonomy" id="1194695"/>
    <lineage>
        <taxon>Eukaryota</taxon>
        <taxon>Viridiplantae</taxon>
        <taxon>Streptophyta</taxon>
        <taxon>Embryophyta</taxon>
        <taxon>Tracheophyta</taxon>
        <taxon>Spermatophyta</taxon>
        <taxon>Magnoliopsida</taxon>
        <taxon>eudicotyledons</taxon>
        <taxon>Gunneridae</taxon>
        <taxon>Pentapetalae</taxon>
        <taxon>rosids</taxon>
        <taxon>fabids</taxon>
        <taxon>Cucurbitales</taxon>
        <taxon>Cucurbitaceae</taxon>
        <taxon>Benincaseae</taxon>
        <taxon>Cucumis</taxon>
    </lineage>
</organism>
<evidence type="ECO:0000313" key="11">
    <source>
        <dbReference type="EMBL" id="TYK16046.1"/>
    </source>
</evidence>
<dbReference type="InterPro" id="IPR051320">
    <property type="entry name" value="Viral_Replic_Matur_Polypro"/>
</dbReference>
<accession>A0A5A7TI00</accession>
<evidence type="ECO:0000256" key="8">
    <source>
        <dbReference type="ARBA" id="ARBA00022918"/>
    </source>
</evidence>
<keyword evidence="6" id="KW-0255">Endonuclease</keyword>
<dbReference type="Proteomes" id="UP000321947">
    <property type="component" value="Unassembled WGS sequence"/>
</dbReference>
<dbReference type="SUPFAM" id="SSF56672">
    <property type="entry name" value="DNA/RNA polymerases"/>
    <property type="match status" value="1"/>
</dbReference>
<dbReference type="GO" id="GO:0004190">
    <property type="term" value="F:aspartic-type endopeptidase activity"/>
    <property type="evidence" value="ECO:0007669"/>
    <property type="project" value="UniProtKB-KW"/>
</dbReference>
<evidence type="ECO:0000256" key="6">
    <source>
        <dbReference type="ARBA" id="ARBA00022759"/>
    </source>
</evidence>
<evidence type="ECO:0000256" key="3">
    <source>
        <dbReference type="ARBA" id="ARBA00022695"/>
    </source>
</evidence>
<evidence type="ECO:0000313" key="13">
    <source>
        <dbReference type="Proteomes" id="UP000321947"/>
    </source>
</evidence>
<evidence type="ECO:0000256" key="7">
    <source>
        <dbReference type="ARBA" id="ARBA00022801"/>
    </source>
</evidence>
<evidence type="ECO:0000256" key="1">
    <source>
        <dbReference type="ARBA" id="ARBA00022670"/>
    </source>
</evidence>
<keyword evidence="8" id="KW-0695">RNA-directed DNA polymerase</keyword>
<dbReference type="Pfam" id="PF17917">
    <property type="entry name" value="RT_RNaseH"/>
    <property type="match status" value="1"/>
</dbReference>
<proteinExistence type="predicted"/>
<keyword evidence="1" id="KW-0645">Protease</keyword>
<dbReference type="EMBL" id="SSTE01016683">
    <property type="protein sequence ID" value="KAA0041247.1"/>
    <property type="molecule type" value="Genomic_DNA"/>
</dbReference>
<keyword evidence="5" id="KW-0064">Aspartyl protease</keyword>
<keyword evidence="4" id="KW-0540">Nuclease</keyword>
<evidence type="ECO:0000256" key="5">
    <source>
        <dbReference type="ARBA" id="ARBA00022750"/>
    </source>
</evidence>
<dbReference type="InterPro" id="IPR041373">
    <property type="entry name" value="RT_RNaseH"/>
</dbReference>
<name>A0A5A7TI00_CUCMM</name>
<evidence type="ECO:0000259" key="9">
    <source>
        <dbReference type="Pfam" id="PF17917"/>
    </source>
</evidence>
<evidence type="ECO:0000313" key="12">
    <source>
        <dbReference type="Proteomes" id="UP000321393"/>
    </source>
</evidence>
<dbReference type="EMBL" id="SSTD01008349">
    <property type="protein sequence ID" value="TYK16046.1"/>
    <property type="molecule type" value="Genomic_DNA"/>
</dbReference>
<dbReference type="InterPro" id="IPR043502">
    <property type="entry name" value="DNA/RNA_pol_sf"/>
</dbReference>
<dbReference type="OrthoDB" id="1714528at2759"/>
<feature type="domain" description="Reverse transcriptase RNase H-like" evidence="9">
    <location>
        <begin position="55"/>
        <end position="113"/>
    </location>
</feature>
<sequence>MFNSGSVGLKEQDVVSGVCGREEIWSIRELQRILKKDFTIDRVVEERRPYPRGPSIAYKSRKLNSVEMRYTVSKKEMLVVVHCLKAWRQYLLESPFVVKYDNSVICHFFSQPKFQHAAMYKVEKAKAAEVLEPLLVPMRLWKSISMDFITYLPKVGDLEAILLWRVSMSIVSDPNGRLIDTFWTELLTFLENEPKHILKLPPSD</sequence>
<keyword evidence="3" id="KW-0548">Nucleotidyltransferase</keyword>
<evidence type="ECO:0000256" key="2">
    <source>
        <dbReference type="ARBA" id="ARBA00022679"/>
    </source>
</evidence>
<evidence type="ECO:0000313" key="10">
    <source>
        <dbReference type="EMBL" id="KAA0041247.1"/>
    </source>
</evidence>
<reference evidence="12 13" key="1">
    <citation type="submission" date="2019-08" db="EMBL/GenBank/DDBJ databases">
        <title>Draft genome sequences of two oriental melons (Cucumis melo L. var makuwa).</title>
        <authorList>
            <person name="Kwon S.-Y."/>
        </authorList>
    </citation>
    <scope>NUCLEOTIDE SEQUENCE [LARGE SCALE GENOMIC DNA]</scope>
    <source>
        <strain evidence="13">cv. Chang Bougi</strain>
        <strain evidence="12">cv. SW 3</strain>
        <tissue evidence="10">Leaf</tissue>
    </source>
</reference>
<dbReference type="AlphaFoldDB" id="A0A5A7TI00"/>
<dbReference type="Proteomes" id="UP000321393">
    <property type="component" value="Unassembled WGS sequence"/>
</dbReference>
<gene>
    <name evidence="11" type="ORF">E5676_scaffold32G00550</name>
    <name evidence="10" type="ORF">E6C27_scaffold128G002230</name>
</gene>
<keyword evidence="7" id="KW-0378">Hydrolase</keyword>
<comment type="caution">
    <text evidence="10">The sequence shown here is derived from an EMBL/GenBank/DDBJ whole genome shotgun (WGS) entry which is preliminary data.</text>
</comment>